<organism evidence="2">
    <name type="scientific">termite gut metagenome</name>
    <dbReference type="NCBI Taxonomy" id="433724"/>
    <lineage>
        <taxon>unclassified sequences</taxon>
        <taxon>metagenomes</taxon>
        <taxon>organismal metagenomes</taxon>
    </lineage>
</organism>
<feature type="region of interest" description="Disordered" evidence="1">
    <location>
        <begin position="1"/>
        <end position="25"/>
    </location>
</feature>
<evidence type="ECO:0000256" key="1">
    <source>
        <dbReference type="SAM" id="MobiDB-lite"/>
    </source>
</evidence>
<name>A0A5J4QI20_9ZZZZ</name>
<reference evidence="2" key="1">
    <citation type="submission" date="2019-03" db="EMBL/GenBank/DDBJ databases">
        <title>Single cell metagenomics reveals metabolic interactions within the superorganism composed of flagellate Streblomastix strix and complex community of Bacteroidetes bacteria on its surface.</title>
        <authorList>
            <person name="Treitli S.C."/>
            <person name="Kolisko M."/>
            <person name="Husnik F."/>
            <person name="Keeling P."/>
            <person name="Hampl V."/>
        </authorList>
    </citation>
    <scope>NUCLEOTIDE SEQUENCE</scope>
    <source>
        <strain evidence="2">STM</strain>
    </source>
</reference>
<comment type="caution">
    <text evidence="2">The sequence shown here is derived from an EMBL/GenBank/DDBJ whole genome shotgun (WGS) entry which is preliminary data.</text>
</comment>
<dbReference type="EMBL" id="SNRY01003302">
    <property type="protein sequence ID" value="KAA6321477.1"/>
    <property type="molecule type" value="Genomic_DNA"/>
</dbReference>
<accession>A0A5J4QI20</accession>
<gene>
    <name evidence="2" type="ORF">EZS27_028880</name>
</gene>
<proteinExistence type="predicted"/>
<dbReference type="AlphaFoldDB" id="A0A5J4QI20"/>
<protein>
    <submittedName>
        <fullName evidence="2">Uncharacterized protein</fullName>
    </submittedName>
</protein>
<sequence length="97" mass="11141">MTGSMKDASKVKHSSHTSTLTHETGIPQQIISPELVEITLELKRINDYFLAYREKTDESKEHIIDCLIEIEDVLNQAVHYIGKIAGDEFKENTFYKD</sequence>
<evidence type="ECO:0000313" key="2">
    <source>
        <dbReference type="EMBL" id="KAA6321477.1"/>
    </source>
</evidence>